<keyword evidence="2" id="KW-1185">Reference proteome</keyword>
<organism evidence="1 2">
    <name type="scientific">Cylicostephanus goldi</name>
    <name type="common">Nematode worm</name>
    <dbReference type="NCBI Taxonomy" id="71465"/>
    <lineage>
        <taxon>Eukaryota</taxon>
        <taxon>Metazoa</taxon>
        <taxon>Ecdysozoa</taxon>
        <taxon>Nematoda</taxon>
        <taxon>Chromadorea</taxon>
        <taxon>Rhabditida</taxon>
        <taxon>Rhabditina</taxon>
        <taxon>Rhabditomorpha</taxon>
        <taxon>Strongyloidea</taxon>
        <taxon>Strongylidae</taxon>
        <taxon>Cylicostephanus</taxon>
    </lineage>
</organism>
<sequence>MYSLDYVRRHLQVFIGGTCVMAGVGGCTVSDVAGMYRVARAYYKGFFERGCDYTHDIAILELTRDVPVTVNHICLPFLHQVVELEDPYVRLRSFGWGTDRKLF</sequence>
<dbReference type="InterPro" id="IPR009003">
    <property type="entry name" value="Peptidase_S1_PA"/>
</dbReference>
<dbReference type="Proteomes" id="UP000271889">
    <property type="component" value="Unassembled WGS sequence"/>
</dbReference>
<evidence type="ECO:0008006" key="3">
    <source>
        <dbReference type="Google" id="ProtNLM"/>
    </source>
</evidence>
<evidence type="ECO:0000313" key="1">
    <source>
        <dbReference type="EMBL" id="VDK55260.1"/>
    </source>
</evidence>
<accession>A0A3P6RKR5</accession>
<dbReference type="InterPro" id="IPR043504">
    <property type="entry name" value="Peptidase_S1_PA_chymotrypsin"/>
</dbReference>
<dbReference type="AlphaFoldDB" id="A0A3P6RKR5"/>
<dbReference type="Gene3D" id="2.40.10.10">
    <property type="entry name" value="Trypsin-like serine proteases"/>
    <property type="match status" value="1"/>
</dbReference>
<name>A0A3P6RKR5_CYLGO</name>
<evidence type="ECO:0000313" key="2">
    <source>
        <dbReference type="Proteomes" id="UP000271889"/>
    </source>
</evidence>
<gene>
    <name evidence="1" type="ORF">CGOC_LOCUS3265</name>
</gene>
<reference evidence="1 2" key="1">
    <citation type="submission" date="2018-11" db="EMBL/GenBank/DDBJ databases">
        <authorList>
            <consortium name="Pathogen Informatics"/>
        </authorList>
    </citation>
    <scope>NUCLEOTIDE SEQUENCE [LARGE SCALE GENOMIC DNA]</scope>
</reference>
<dbReference type="EMBL" id="UYRV01008142">
    <property type="protein sequence ID" value="VDK55260.1"/>
    <property type="molecule type" value="Genomic_DNA"/>
</dbReference>
<dbReference type="OrthoDB" id="6353231at2759"/>
<dbReference type="SUPFAM" id="SSF50494">
    <property type="entry name" value="Trypsin-like serine proteases"/>
    <property type="match status" value="1"/>
</dbReference>
<protein>
    <recommendedName>
        <fullName evidence="3">Peptidase S1 domain-containing protein</fullName>
    </recommendedName>
</protein>
<proteinExistence type="predicted"/>